<organism evidence="2">
    <name type="scientific">Anaerostipes caccae</name>
    <dbReference type="NCBI Taxonomy" id="105841"/>
    <lineage>
        <taxon>Bacteria</taxon>
        <taxon>Bacillati</taxon>
        <taxon>Bacillota</taxon>
        <taxon>Clostridia</taxon>
        <taxon>Lachnospirales</taxon>
        <taxon>Lachnospiraceae</taxon>
        <taxon>Anaerostipes</taxon>
    </lineage>
</organism>
<dbReference type="GO" id="GO:0018812">
    <property type="term" value="F:3-hydroxyacyl-CoA dehydratase activity"/>
    <property type="evidence" value="ECO:0007669"/>
    <property type="project" value="UniProtKB-EC"/>
</dbReference>
<dbReference type="InterPro" id="IPR002539">
    <property type="entry name" value="MaoC-like_dom"/>
</dbReference>
<dbReference type="Gene3D" id="3.10.129.10">
    <property type="entry name" value="Hotdog Thioesterase"/>
    <property type="match status" value="1"/>
</dbReference>
<dbReference type="GO" id="GO:0019171">
    <property type="term" value="F:(3R)-hydroxyacyl-[acyl-carrier-protein] dehydratase activity"/>
    <property type="evidence" value="ECO:0007669"/>
    <property type="project" value="TreeGrafter"/>
</dbReference>
<evidence type="ECO:0000256" key="1">
    <source>
        <dbReference type="ARBA" id="ARBA00023239"/>
    </source>
</evidence>
<dbReference type="PANTHER" id="PTHR43437">
    <property type="entry name" value="HYDROXYACYL-THIOESTER DEHYDRATASE TYPE 2, MITOCHONDRIAL-RELATED"/>
    <property type="match status" value="1"/>
</dbReference>
<dbReference type="InterPro" id="IPR050965">
    <property type="entry name" value="UPF0336/Enoyl-CoA_hydratase"/>
</dbReference>
<dbReference type="RefSeq" id="WP_006568567.1">
    <property type="nucleotide sequence ID" value="NZ_BAABRZ010000003.1"/>
</dbReference>
<dbReference type="PANTHER" id="PTHR43437:SF3">
    <property type="entry name" value="HYDROXYACYL-THIOESTER DEHYDRATASE TYPE 2, MITOCHONDRIAL"/>
    <property type="match status" value="1"/>
</dbReference>
<sequence length="146" mass="15632">MGNCSLKVGDECSFCKQISNEDVLAFAEVTGDKNPLHLDDDYAKDTVFKERIAHGMISAGVISAAIAMKLPGPGTTYLGQSLKFTGPVKIGDTVTASLRVKELKEKTKFTIATITTTCVNQEGRVVVEGEATVIPPEHKEDTACLN</sequence>
<dbReference type="Pfam" id="PF01575">
    <property type="entry name" value="MaoC_dehydratas"/>
    <property type="match status" value="1"/>
</dbReference>
<dbReference type="EMBL" id="CACRSQ010000010">
    <property type="protein sequence ID" value="VYT43207.1"/>
    <property type="molecule type" value="Genomic_DNA"/>
</dbReference>
<reference evidence="2" key="1">
    <citation type="submission" date="2019-11" db="EMBL/GenBank/DDBJ databases">
        <authorList>
            <person name="Feng L."/>
        </authorList>
    </citation>
    <scope>NUCLEOTIDE SEQUENCE</scope>
    <source>
        <strain evidence="2">AcaccaeLFYP115</strain>
    </source>
</reference>
<dbReference type="GeneID" id="69468906"/>
<dbReference type="CDD" id="cd03449">
    <property type="entry name" value="R_hydratase"/>
    <property type="match status" value="1"/>
</dbReference>
<name>A0A6N2WMH1_9FIRM</name>
<dbReference type="InterPro" id="IPR029069">
    <property type="entry name" value="HotDog_dom_sf"/>
</dbReference>
<dbReference type="GO" id="GO:0006633">
    <property type="term" value="P:fatty acid biosynthetic process"/>
    <property type="evidence" value="ECO:0007669"/>
    <property type="project" value="TreeGrafter"/>
</dbReference>
<dbReference type="AlphaFoldDB" id="A0A6N2WMH1"/>
<keyword evidence="1 2" id="KW-0456">Lyase</keyword>
<proteinExistence type="predicted"/>
<dbReference type="EC" id="4.2.1.119" evidence="2"/>
<protein>
    <submittedName>
        <fullName evidence="2">(R)-specific enoyl-CoA hydratase</fullName>
        <ecNumber evidence="2">4.2.1.119</ecNumber>
    </submittedName>
</protein>
<accession>A0A6N2WMH1</accession>
<evidence type="ECO:0000313" key="2">
    <source>
        <dbReference type="EMBL" id="VYT43207.1"/>
    </source>
</evidence>
<dbReference type="SUPFAM" id="SSF54637">
    <property type="entry name" value="Thioesterase/thiol ester dehydrase-isomerase"/>
    <property type="match status" value="1"/>
</dbReference>
<dbReference type="FunFam" id="3.10.129.10:FF:000042">
    <property type="entry name" value="MaoC domain protein dehydratase"/>
    <property type="match status" value="1"/>
</dbReference>
<gene>
    <name evidence="2" type="primary">phaJ_2</name>
    <name evidence="2" type="ORF">ACLFYP115_03542</name>
</gene>